<evidence type="ECO:0000313" key="1">
    <source>
        <dbReference type="Proteomes" id="UP000887565"/>
    </source>
</evidence>
<name>A0A915JHG2_ROMCU</name>
<sequence length="70" mass="8044">MCDGTSPEEFLDWLAKLERLAGASNWSTDYKCWLMVALTEEQAAHIVDTINQSDRKEWSNNFALDMIVCM</sequence>
<proteinExistence type="predicted"/>
<dbReference type="AlphaFoldDB" id="A0A915JHG2"/>
<accession>A0A915JHG2</accession>
<evidence type="ECO:0000313" key="2">
    <source>
        <dbReference type="WBParaSite" id="nRc.2.0.1.t25551-RA"/>
    </source>
</evidence>
<dbReference type="WBParaSite" id="nRc.2.0.1.t25551-RA">
    <property type="protein sequence ID" value="nRc.2.0.1.t25551-RA"/>
    <property type="gene ID" value="nRc.2.0.1.g25551"/>
</dbReference>
<organism evidence="1 2">
    <name type="scientific">Romanomermis culicivorax</name>
    <name type="common">Nematode worm</name>
    <dbReference type="NCBI Taxonomy" id="13658"/>
    <lineage>
        <taxon>Eukaryota</taxon>
        <taxon>Metazoa</taxon>
        <taxon>Ecdysozoa</taxon>
        <taxon>Nematoda</taxon>
        <taxon>Enoplea</taxon>
        <taxon>Dorylaimia</taxon>
        <taxon>Mermithida</taxon>
        <taxon>Mermithoidea</taxon>
        <taxon>Mermithidae</taxon>
        <taxon>Romanomermis</taxon>
    </lineage>
</organism>
<dbReference type="Proteomes" id="UP000887565">
    <property type="component" value="Unplaced"/>
</dbReference>
<keyword evidence="1" id="KW-1185">Reference proteome</keyword>
<protein>
    <submittedName>
        <fullName evidence="2">PH domain-containing protein</fullName>
    </submittedName>
</protein>
<reference evidence="2" key="1">
    <citation type="submission" date="2022-11" db="UniProtKB">
        <authorList>
            <consortium name="WormBaseParasite"/>
        </authorList>
    </citation>
    <scope>IDENTIFICATION</scope>
</reference>